<dbReference type="PROSITE" id="PS51257">
    <property type="entry name" value="PROKAR_LIPOPROTEIN"/>
    <property type="match status" value="1"/>
</dbReference>
<proteinExistence type="predicted"/>
<dbReference type="InterPro" id="IPR043769">
    <property type="entry name" value="DUF5715"/>
</dbReference>
<name>A0A1M5CYG0_9BACT</name>
<accession>A0A1M5CYG0</accession>
<protein>
    <submittedName>
        <fullName evidence="1">Uncharacterized protein</fullName>
    </submittedName>
</protein>
<keyword evidence="2" id="KW-1185">Reference proteome</keyword>
<evidence type="ECO:0000313" key="1">
    <source>
        <dbReference type="EMBL" id="SHF59758.1"/>
    </source>
</evidence>
<dbReference type="OrthoDB" id="1523789at2"/>
<dbReference type="STRING" id="1346286.SAMN05444362_10819"/>
<dbReference type="AlphaFoldDB" id="A0A1M5CYG0"/>
<reference evidence="2" key="1">
    <citation type="submission" date="2016-11" db="EMBL/GenBank/DDBJ databases">
        <authorList>
            <person name="Varghese N."/>
            <person name="Submissions S."/>
        </authorList>
    </citation>
    <scope>NUCLEOTIDE SEQUENCE [LARGE SCALE GENOMIC DNA]</scope>
    <source>
        <strain evidence="2">DSM 27370</strain>
    </source>
</reference>
<organism evidence="1 2">
    <name type="scientific">Dysgonomonas macrotermitis</name>
    <dbReference type="NCBI Taxonomy" id="1346286"/>
    <lineage>
        <taxon>Bacteria</taxon>
        <taxon>Pseudomonadati</taxon>
        <taxon>Bacteroidota</taxon>
        <taxon>Bacteroidia</taxon>
        <taxon>Bacteroidales</taxon>
        <taxon>Dysgonomonadaceae</taxon>
        <taxon>Dysgonomonas</taxon>
    </lineage>
</organism>
<dbReference type="Proteomes" id="UP000184480">
    <property type="component" value="Unassembled WGS sequence"/>
</dbReference>
<sequence>MFVIRTVLYIVFVLGLFACGGKKEDSVNVEEPQKVYTRFRGDYKTFNDMPDKHLSAAVNKGISPMMDRADTAQYEKKMVRLPMELDLFKVDKLTHSVPYLVPDASALLVQICANFRDSLDSKKLAHYKPIVTSVTRTMADVEVLTKRNRNASDNSAHTYGTTFDISWKRFQKIGPEGKDEVSVDKLKLVLAQVLHDLRERGKCYIVHERKQACFHITVR</sequence>
<gene>
    <name evidence="1" type="ORF">SAMN05444362_10819</name>
</gene>
<evidence type="ECO:0000313" key="2">
    <source>
        <dbReference type="Proteomes" id="UP000184480"/>
    </source>
</evidence>
<dbReference type="Pfam" id="PF18979">
    <property type="entry name" value="DUF5715"/>
    <property type="match status" value="1"/>
</dbReference>
<dbReference type="RefSeq" id="WP_062178333.1">
    <property type="nucleotide sequence ID" value="NZ_BBXL01000004.1"/>
</dbReference>
<dbReference type="EMBL" id="FQUC01000008">
    <property type="protein sequence ID" value="SHF59758.1"/>
    <property type="molecule type" value="Genomic_DNA"/>
</dbReference>